<evidence type="ECO:0000259" key="1">
    <source>
        <dbReference type="Pfam" id="PF13843"/>
    </source>
</evidence>
<evidence type="ECO:0000313" key="3">
    <source>
        <dbReference type="Proteomes" id="UP001152888"/>
    </source>
</evidence>
<dbReference type="PANTHER" id="PTHR46599:SF3">
    <property type="entry name" value="PIGGYBAC TRANSPOSABLE ELEMENT-DERIVED PROTEIN 4"/>
    <property type="match status" value="1"/>
</dbReference>
<accession>A0A9P0PGT3</accession>
<sequence>MDIPSISRAMNCNRFEEIRRFLHFNDNTSQAPQGQPGYDKLFKIRPFLNKIRERFLLVPKEEHMAVDKQIIPTKARSSLKQYNPKKPHKWGYKVFVLSGFSYDFDFYCGTTTLEDDQPGSYEQSLYFRKKKREVKY</sequence>
<dbReference type="Pfam" id="PF13843">
    <property type="entry name" value="DDE_Tnp_1_7"/>
    <property type="match status" value="1"/>
</dbReference>
<proteinExistence type="predicted"/>
<protein>
    <recommendedName>
        <fullName evidence="1">PiggyBac transposable element-derived protein domain-containing protein</fullName>
    </recommendedName>
</protein>
<dbReference type="OrthoDB" id="6731131at2759"/>
<organism evidence="2 3">
    <name type="scientific">Acanthoscelides obtectus</name>
    <name type="common">Bean weevil</name>
    <name type="synonym">Bruchus obtectus</name>
    <dbReference type="NCBI Taxonomy" id="200917"/>
    <lineage>
        <taxon>Eukaryota</taxon>
        <taxon>Metazoa</taxon>
        <taxon>Ecdysozoa</taxon>
        <taxon>Arthropoda</taxon>
        <taxon>Hexapoda</taxon>
        <taxon>Insecta</taxon>
        <taxon>Pterygota</taxon>
        <taxon>Neoptera</taxon>
        <taxon>Endopterygota</taxon>
        <taxon>Coleoptera</taxon>
        <taxon>Polyphaga</taxon>
        <taxon>Cucujiformia</taxon>
        <taxon>Chrysomeloidea</taxon>
        <taxon>Chrysomelidae</taxon>
        <taxon>Bruchinae</taxon>
        <taxon>Bruchini</taxon>
        <taxon>Acanthoscelides</taxon>
    </lineage>
</organism>
<keyword evidence="3" id="KW-1185">Reference proteome</keyword>
<dbReference type="EMBL" id="CAKOFQ010006929">
    <property type="protein sequence ID" value="CAH1982931.1"/>
    <property type="molecule type" value="Genomic_DNA"/>
</dbReference>
<reference evidence="2" key="1">
    <citation type="submission" date="2022-03" db="EMBL/GenBank/DDBJ databases">
        <authorList>
            <person name="Sayadi A."/>
        </authorList>
    </citation>
    <scope>NUCLEOTIDE SEQUENCE</scope>
</reference>
<gene>
    <name evidence="2" type="ORF">ACAOBT_LOCUS15283</name>
</gene>
<name>A0A9P0PGT3_ACAOB</name>
<evidence type="ECO:0000313" key="2">
    <source>
        <dbReference type="EMBL" id="CAH1982931.1"/>
    </source>
</evidence>
<dbReference type="PANTHER" id="PTHR46599">
    <property type="entry name" value="PIGGYBAC TRANSPOSABLE ELEMENT-DERIVED PROTEIN 4"/>
    <property type="match status" value="1"/>
</dbReference>
<dbReference type="Proteomes" id="UP001152888">
    <property type="component" value="Unassembled WGS sequence"/>
</dbReference>
<dbReference type="AlphaFoldDB" id="A0A9P0PGT3"/>
<feature type="domain" description="PiggyBac transposable element-derived protein" evidence="1">
    <location>
        <begin position="3"/>
        <end position="98"/>
    </location>
</feature>
<dbReference type="InterPro" id="IPR029526">
    <property type="entry name" value="PGBD"/>
</dbReference>
<comment type="caution">
    <text evidence="2">The sequence shown here is derived from an EMBL/GenBank/DDBJ whole genome shotgun (WGS) entry which is preliminary data.</text>
</comment>